<name>A0A6A4Z279_APHAT</name>
<accession>A0A6A4Z279</accession>
<dbReference type="EMBL" id="VJMI01020734">
    <property type="protein sequence ID" value="KAF0703490.1"/>
    <property type="molecule type" value="Genomic_DNA"/>
</dbReference>
<comment type="caution">
    <text evidence="2">The sequence shown here is derived from an EMBL/GenBank/DDBJ whole genome shotgun (WGS) entry which is preliminary data.</text>
</comment>
<organism evidence="2 3">
    <name type="scientific">Aphanomyces astaci</name>
    <name type="common">Crayfish plague agent</name>
    <dbReference type="NCBI Taxonomy" id="112090"/>
    <lineage>
        <taxon>Eukaryota</taxon>
        <taxon>Sar</taxon>
        <taxon>Stramenopiles</taxon>
        <taxon>Oomycota</taxon>
        <taxon>Saprolegniomycetes</taxon>
        <taxon>Saprolegniales</taxon>
        <taxon>Verrucalvaceae</taxon>
        <taxon>Aphanomyces</taxon>
    </lineage>
</organism>
<sequence>MTLVQMLYGDVDVSFEKLEGYFAKVVEHNPGTYAKVEKSGSYFYRSILIPKFCIGAAKLCQEVIALDGTHLKDVMSTNGVLLLATTRDPNNELIILALAIVPVEDGSNWTWFLNHVKAAGIMDKNPVILSDRQKGLINACNTVCPSPSLLHATHRRQHQKNQGALAYPS</sequence>
<proteinExistence type="predicted"/>
<dbReference type="PANTHER" id="PTHR31973">
    <property type="entry name" value="POLYPROTEIN, PUTATIVE-RELATED"/>
    <property type="match status" value="1"/>
</dbReference>
<dbReference type="InterPro" id="IPR018289">
    <property type="entry name" value="MULE_transposase_dom"/>
</dbReference>
<protein>
    <recommendedName>
        <fullName evidence="1">MULE transposase domain-containing protein</fullName>
    </recommendedName>
</protein>
<dbReference type="AlphaFoldDB" id="A0A6A4Z279"/>
<evidence type="ECO:0000313" key="3">
    <source>
        <dbReference type="Proteomes" id="UP000469452"/>
    </source>
</evidence>
<reference evidence="2 3" key="1">
    <citation type="submission" date="2019-06" db="EMBL/GenBank/DDBJ databases">
        <title>Genomics analysis of Aphanomyces spp. identifies a new class of oomycete effector associated with host adaptation.</title>
        <authorList>
            <person name="Gaulin E."/>
        </authorList>
    </citation>
    <scope>NUCLEOTIDE SEQUENCE [LARGE SCALE GENOMIC DNA]</scope>
    <source>
        <strain evidence="2 3">E</strain>
    </source>
</reference>
<dbReference type="PANTHER" id="PTHR31973:SF187">
    <property type="entry name" value="MUTATOR TRANSPOSASE MUDRA PROTEIN"/>
    <property type="match status" value="1"/>
</dbReference>
<dbReference type="Proteomes" id="UP000469452">
    <property type="component" value="Unassembled WGS sequence"/>
</dbReference>
<dbReference type="Pfam" id="PF10551">
    <property type="entry name" value="MULE"/>
    <property type="match status" value="1"/>
</dbReference>
<feature type="domain" description="MULE transposase" evidence="1">
    <location>
        <begin position="63"/>
        <end position="146"/>
    </location>
</feature>
<gene>
    <name evidence="2" type="ORF">AaE_015349</name>
</gene>
<evidence type="ECO:0000259" key="1">
    <source>
        <dbReference type="Pfam" id="PF10551"/>
    </source>
</evidence>
<evidence type="ECO:0000313" key="2">
    <source>
        <dbReference type="EMBL" id="KAF0703490.1"/>
    </source>
</evidence>